<dbReference type="InParanoid" id="A0A6P5JTA7"/>
<dbReference type="Proteomes" id="UP000515140">
    <property type="component" value="Unplaced"/>
</dbReference>
<dbReference type="FunCoup" id="A0A6P5JTA7">
    <property type="interactions" value="8"/>
</dbReference>
<evidence type="ECO:0000256" key="1">
    <source>
        <dbReference type="SAM" id="MobiDB-lite"/>
    </source>
</evidence>
<accession>A0A6P5JTA7</accession>
<keyword evidence="2" id="KW-1185">Reference proteome</keyword>
<dbReference type="AlphaFoldDB" id="A0A6P5JTA7"/>
<protein>
    <submittedName>
        <fullName evidence="3">Uncharacterized protein LOC110205232 isoform X3</fullName>
    </submittedName>
</protein>
<feature type="region of interest" description="Disordered" evidence="1">
    <location>
        <begin position="213"/>
        <end position="244"/>
    </location>
</feature>
<name>A0A6P5JTA7_PHACI</name>
<dbReference type="RefSeq" id="XP_020837325.1">
    <property type="nucleotide sequence ID" value="XM_020981666.1"/>
</dbReference>
<proteinExistence type="predicted"/>
<feature type="compositionally biased region" description="Basic and acidic residues" evidence="1">
    <location>
        <begin position="213"/>
        <end position="225"/>
    </location>
</feature>
<gene>
    <name evidence="3" type="primary">LOC110205232</name>
</gene>
<evidence type="ECO:0000313" key="2">
    <source>
        <dbReference type="Proteomes" id="UP000515140"/>
    </source>
</evidence>
<evidence type="ECO:0000313" key="3">
    <source>
        <dbReference type="RefSeq" id="XP_020837325.1"/>
    </source>
</evidence>
<organism evidence="2 3">
    <name type="scientific">Phascolarctos cinereus</name>
    <name type="common">Koala</name>
    <dbReference type="NCBI Taxonomy" id="38626"/>
    <lineage>
        <taxon>Eukaryota</taxon>
        <taxon>Metazoa</taxon>
        <taxon>Chordata</taxon>
        <taxon>Craniata</taxon>
        <taxon>Vertebrata</taxon>
        <taxon>Euteleostomi</taxon>
        <taxon>Mammalia</taxon>
        <taxon>Metatheria</taxon>
        <taxon>Diprotodontia</taxon>
        <taxon>Phascolarctidae</taxon>
        <taxon>Phascolarctos</taxon>
    </lineage>
</organism>
<sequence length="277" mass="30845">MLGPTWRDGGWWWERVRSEKGRVHPGGWCWGLDHGLYEPRDPASTQVLAKPAFCVLLLSILGSALGRGGRRRDCNVPDVLRHYRAVIFEELQAVVSENPARIGFSWGGIWDVGSVPGHSTSPFFDFIQKNLTGTGALRRRGRGASCRAEKEHRILMSISSMGRALRKAVAGAGAGPGRRRGALEKAVWTVAMHTEAVTREYCGTLHQRSQKRLSQEWQERKRGPEMEPELNLEPALAPGRSRGRGQRRRLLGAVEHLAACWEKLFFLRSLASAAGSY</sequence>
<reference evidence="3" key="1">
    <citation type="submission" date="2025-08" db="UniProtKB">
        <authorList>
            <consortium name="RefSeq"/>
        </authorList>
    </citation>
    <scope>IDENTIFICATION</scope>
    <source>
        <tissue evidence="3">Spleen</tissue>
    </source>
</reference>
<dbReference type="GeneID" id="110205232"/>